<keyword evidence="2" id="KW-0378">Hydrolase</keyword>
<dbReference type="RefSeq" id="WP_144854498.1">
    <property type="nucleotide sequence ID" value="NZ_VNJI01000072.1"/>
</dbReference>
<keyword evidence="5" id="KW-1185">Reference proteome</keyword>
<evidence type="ECO:0000313" key="4">
    <source>
        <dbReference type="EMBL" id="TVY01022.1"/>
    </source>
</evidence>
<dbReference type="InterPro" id="IPR005659">
    <property type="entry name" value="Chemorcpt_Glu_NH3ase_CheD"/>
</dbReference>
<dbReference type="InterPro" id="IPR038592">
    <property type="entry name" value="CheD-like_sf"/>
</dbReference>
<proteinExistence type="predicted"/>
<evidence type="ECO:0000256" key="3">
    <source>
        <dbReference type="SAM" id="MobiDB-lite"/>
    </source>
</evidence>
<evidence type="ECO:0000256" key="1">
    <source>
        <dbReference type="ARBA" id="ARBA00022500"/>
    </source>
</evidence>
<sequence length="82" mass="8958">MMNKKVVGLGEIACSNNEEDTIITYALSSCVAVTAYCPINKVAGMIHIVLPKPNSEKDERHRPGYYATTGARSEATSAARWR</sequence>
<name>A0A559JMB5_9BACL</name>
<protein>
    <recommendedName>
        <fullName evidence="6">Chemotaxis protein CheD</fullName>
    </recommendedName>
</protein>
<dbReference type="SUPFAM" id="SSF64438">
    <property type="entry name" value="CNF1/YfiH-like putative cysteine hydrolases"/>
    <property type="match status" value="1"/>
</dbReference>
<dbReference type="PANTHER" id="PTHR35147:SF1">
    <property type="entry name" value="CHEMORECEPTOR GLUTAMINE DEAMIDASE CHED-RELATED"/>
    <property type="match status" value="1"/>
</dbReference>
<evidence type="ECO:0000256" key="2">
    <source>
        <dbReference type="ARBA" id="ARBA00022801"/>
    </source>
</evidence>
<feature type="region of interest" description="Disordered" evidence="3">
    <location>
        <begin position="54"/>
        <end position="82"/>
    </location>
</feature>
<dbReference type="InterPro" id="IPR011324">
    <property type="entry name" value="Cytotoxic_necrot_fac-like_cat"/>
</dbReference>
<evidence type="ECO:0008006" key="6">
    <source>
        <dbReference type="Google" id="ProtNLM"/>
    </source>
</evidence>
<dbReference type="OrthoDB" id="9807202at2"/>
<dbReference type="EMBL" id="VNJI01000072">
    <property type="protein sequence ID" value="TVY01022.1"/>
    <property type="molecule type" value="Genomic_DNA"/>
</dbReference>
<dbReference type="PANTHER" id="PTHR35147">
    <property type="entry name" value="CHEMORECEPTOR GLUTAMINE DEAMIDASE CHED-RELATED"/>
    <property type="match status" value="1"/>
</dbReference>
<dbReference type="GO" id="GO:0006935">
    <property type="term" value="P:chemotaxis"/>
    <property type="evidence" value="ECO:0007669"/>
    <property type="project" value="UniProtKB-KW"/>
</dbReference>
<evidence type="ECO:0000313" key="5">
    <source>
        <dbReference type="Proteomes" id="UP000317036"/>
    </source>
</evidence>
<organism evidence="4 5">
    <name type="scientific">Paenibacillus cremeus</name>
    <dbReference type="NCBI Taxonomy" id="2163881"/>
    <lineage>
        <taxon>Bacteria</taxon>
        <taxon>Bacillati</taxon>
        <taxon>Bacillota</taxon>
        <taxon>Bacilli</taxon>
        <taxon>Bacillales</taxon>
        <taxon>Paenibacillaceae</taxon>
        <taxon>Paenibacillus</taxon>
    </lineage>
</organism>
<dbReference type="AlphaFoldDB" id="A0A559JMB5"/>
<dbReference type="Proteomes" id="UP000317036">
    <property type="component" value="Unassembled WGS sequence"/>
</dbReference>
<dbReference type="Gene3D" id="3.30.1330.200">
    <property type="match status" value="1"/>
</dbReference>
<dbReference type="GO" id="GO:0050568">
    <property type="term" value="F:protein-glutamine glutaminase activity"/>
    <property type="evidence" value="ECO:0007669"/>
    <property type="project" value="InterPro"/>
</dbReference>
<keyword evidence="1" id="KW-0145">Chemotaxis</keyword>
<comment type="caution">
    <text evidence="4">The sequence shown here is derived from an EMBL/GenBank/DDBJ whole genome shotgun (WGS) entry which is preliminary data.</text>
</comment>
<reference evidence="4 5" key="1">
    <citation type="submission" date="2019-07" db="EMBL/GenBank/DDBJ databases">
        <authorList>
            <person name="Kim J."/>
        </authorList>
    </citation>
    <scope>NUCLEOTIDE SEQUENCE [LARGE SCALE GENOMIC DNA]</scope>
    <source>
        <strain evidence="4 5">JC52</strain>
    </source>
</reference>
<accession>A0A559JMB5</accession>
<gene>
    <name evidence="4" type="ORF">FPZ49_32745</name>
</gene>